<dbReference type="AlphaFoldDB" id="W6UZL5"/>
<keyword evidence="3" id="KW-1185">Reference proteome</keyword>
<feature type="transmembrane region" description="Helical" evidence="1">
    <location>
        <begin position="220"/>
        <end position="244"/>
    </location>
</feature>
<dbReference type="Proteomes" id="UP000019149">
    <property type="component" value="Unassembled WGS sequence"/>
</dbReference>
<evidence type="ECO:0000313" key="3">
    <source>
        <dbReference type="Proteomes" id="UP000019149"/>
    </source>
</evidence>
<dbReference type="CTD" id="36336795"/>
<name>W6UZL5_ECHGR</name>
<evidence type="ECO:0000313" key="2">
    <source>
        <dbReference type="EMBL" id="EUB63952.1"/>
    </source>
</evidence>
<proteinExistence type="predicted"/>
<comment type="caution">
    <text evidence="2">The sequence shown here is derived from an EMBL/GenBank/DDBJ whole genome shotgun (WGS) entry which is preliminary data.</text>
</comment>
<feature type="transmembrane region" description="Helical" evidence="1">
    <location>
        <begin position="114"/>
        <end position="134"/>
    </location>
</feature>
<gene>
    <name evidence="2" type="ORF">EGR_01080</name>
</gene>
<organism evidence="2 3">
    <name type="scientific">Echinococcus granulosus</name>
    <name type="common">Hydatid tapeworm</name>
    <dbReference type="NCBI Taxonomy" id="6210"/>
    <lineage>
        <taxon>Eukaryota</taxon>
        <taxon>Metazoa</taxon>
        <taxon>Spiralia</taxon>
        <taxon>Lophotrochozoa</taxon>
        <taxon>Platyhelminthes</taxon>
        <taxon>Cestoda</taxon>
        <taxon>Eucestoda</taxon>
        <taxon>Cyclophyllidea</taxon>
        <taxon>Taeniidae</taxon>
        <taxon>Echinococcus</taxon>
        <taxon>Echinococcus granulosus group</taxon>
    </lineage>
</organism>
<feature type="transmembrane region" description="Helical" evidence="1">
    <location>
        <begin position="74"/>
        <end position="94"/>
    </location>
</feature>
<accession>W6UZL5</accession>
<dbReference type="GeneID" id="36336795"/>
<feature type="transmembrane region" description="Helical" evidence="1">
    <location>
        <begin position="264"/>
        <end position="283"/>
    </location>
</feature>
<reference evidence="2 3" key="1">
    <citation type="journal article" date="2013" name="Nat. Genet.">
        <title>The genome of the hydatid tapeworm Echinococcus granulosus.</title>
        <authorList>
            <person name="Zheng H."/>
            <person name="Zhang W."/>
            <person name="Zhang L."/>
            <person name="Zhang Z."/>
            <person name="Li J."/>
            <person name="Lu G."/>
            <person name="Zhu Y."/>
            <person name="Wang Y."/>
            <person name="Huang Y."/>
            <person name="Liu J."/>
            <person name="Kang H."/>
            <person name="Chen J."/>
            <person name="Wang L."/>
            <person name="Chen A."/>
            <person name="Yu S."/>
            <person name="Gao Z."/>
            <person name="Jin L."/>
            <person name="Gu W."/>
            <person name="Wang Z."/>
            <person name="Zhao L."/>
            <person name="Shi B."/>
            <person name="Wen H."/>
            <person name="Lin R."/>
            <person name="Jones M.K."/>
            <person name="Brejova B."/>
            <person name="Vinar T."/>
            <person name="Zhao G."/>
            <person name="McManus D.P."/>
            <person name="Chen Z."/>
            <person name="Zhou Y."/>
            <person name="Wang S."/>
        </authorList>
    </citation>
    <scope>NUCLEOTIDE SEQUENCE [LARGE SCALE GENOMIC DNA]</scope>
</reference>
<keyword evidence="1" id="KW-1133">Transmembrane helix</keyword>
<dbReference type="RefSeq" id="XP_024355148.1">
    <property type="nucleotide sequence ID" value="XM_024490329.1"/>
</dbReference>
<evidence type="ECO:0000256" key="1">
    <source>
        <dbReference type="SAM" id="Phobius"/>
    </source>
</evidence>
<dbReference type="EMBL" id="APAU02000004">
    <property type="protein sequence ID" value="EUB63952.1"/>
    <property type="molecule type" value="Genomic_DNA"/>
</dbReference>
<keyword evidence="1" id="KW-0812">Transmembrane</keyword>
<dbReference type="KEGG" id="egl:EGR_01080"/>
<dbReference type="OrthoDB" id="6256279at2759"/>
<protein>
    <submittedName>
        <fullName evidence="2">Uncharacterized protein</fullName>
    </submittedName>
</protein>
<sequence>MESTVFIIFSGFSILKRKHNFNPLPCLEFILSDNLKRQKWFKCTYSLGCKITIKNSKSSWKGTYRTLLKKIHDWLAFLLGWYFEGTVVPLSCPMPESRVAELPTPYDWPRDVNYYYSLWSLASFLGVLSFNYFVGPRVFERMSPAYRRLTPLQRLEWNCRHRFLFGLFELTFVLFFQSLPVQNFFLRLFQWFILVIIEVLNHFSLEHCLEALPKVSRQTVSAVCGLCIELGLYYIWLALGFLAVSHHTMNQKHSSSTFNLKTVVKFYAALLFINLVVPVKRFLKPSRLLSYYLNSLS</sequence>
<feature type="transmembrane region" description="Helical" evidence="1">
    <location>
        <begin position="163"/>
        <end position="182"/>
    </location>
</feature>
<keyword evidence="1" id="KW-0472">Membrane</keyword>